<dbReference type="Gene3D" id="2.130.10.10">
    <property type="entry name" value="YVTN repeat-like/Quinoprotein amine dehydrogenase"/>
    <property type="match status" value="2"/>
</dbReference>
<keyword evidence="2" id="KW-0677">Repeat</keyword>
<dbReference type="SUPFAM" id="SSF50978">
    <property type="entry name" value="WD40 repeat-like"/>
    <property type="match status" value="1"/>
</dbReference>
<feature type="region of interest" description="Disordered" evidence="4">
    <location>
        <begin position="353"/>
        <end position="378"/>
    </location>
</feature>
<keyword evidence="6" id="KW-1185">Reference proteome</keyword>
<dbReference type="SMART" id="SM00320">
    <property type="entry name" value="WD40"/>
    <property type="match status" value="5"/>
</dbReference>
<feature type="repeat" description="WD" evidence="3">
    <location>
        <begin position="120"/>
        <end position="163"/>
    </location>
</feature>
<evidence type="ECO:0000256" key="2">
    <source>
        <dbReference type="ARBA" id="ARBA00022737"/>
    </source>
</evidence>
<evidence type="ECO:0000313" key="5">
    <source>
        <dbReference type="EMBL" id="KAK0651409.1"/>
    </source>
</evidence>
<keyword evidence="1 3" id="KW-0853">WD repeat</keyword>
<dbReference type="AlphaFoldDB" id="A0AA40CW59"/>
<reference evidence="5" key="1">
    <citation type="submission" date="2023-06" db="EMBL/GenBank/DDBJ databases">
        <title>Genome-scale phylogeny and comparative genomics of the fungal order Sordariales.</title>
        <authorList>
            <consortium name="Lawrence Berkeley National Laboratory"/>
            <person name="Hensen N."/>
            <person name="Bonometti L."/>
            <person name="Westerberg I."/>
            <person name="Brannstrom I.O."/>
            <person name="Guillou S."/>
            <person name="Cros-Aarteil S."/>
            <person name="Calhoun S."/>
            <person name="Haridas S."/>
            <person name="Kuo A."/>
            <person name="Mondo S."/>
            <person name="Pangilinan J."/>
            <person name="Riley R."/>
            <person name="Labutti K."/>
            <person name="Andreopoulos B."/>
            <person name="Lipzen A."/>
            <person name="Chen C."/>
            <person name="Yanf M."/>
            <person name="Daum C."/>
            <person name="Ng V."/>
            <person name="Clum A."/>
            <person name="Steindorff A."/>
            <person name="Ohm R."/>
            <person name="Martin F."/>
            <person name="Silar P."/>
            <person name="Natvig D."/>
            <person name="Lalanne C."/>
            <person name="Gautier V."/>
            <person name="Ament-Velasquez S.L."/>
            <person name="Kruys A."/>
            <person name="Hutchinson M.I."/>
            <person name="Powell A.J."/>
            <person name="Barry K."/>
            <person name="Miller A.N."/>
            <person name="Grigoriev I.V."/>
            <person name="Debuchy R."/>
            <person name="Gladieux P."/>
            <person name="Thoren M.H."/>
            <person name="Johannesson H."/>
        </authorList>
    </citation>
    <scope>NUCLEOTIDE SEQUENCE</scope>
    <source>
        <strain evidence="5">SMH2532-1</strain>
    </source>
</reference>
<dbReference type="PANTHER" id="PTHR19848">
    <property type="entry name" value="WD40 REPEAT PROTEIN"/>
    <property type="match status" value="1"/>
</dbReference>
<evidence type="ECO:0000313" key="6">
    <source>
        <dbReference type="Proteomes" id="UP001174936"/>
    </source>
</evidence>
<dbReference type="PROSITE" id="PS00678">
    <property type="entry name" value="WD_REPEATS_1"/>
    <property type="match status" value="1"/>
</dbReference>
<dbReference type="Proteomes" id="UP001174936">
    <property type="component" value="Unassembled WGS sequence"/>
</dbReference>
<dbReference type="PROSITE" id="PS50082">
    <property type="entry name" value="WD_REPEATS_2"/>
    <property type="match status" value="2"/>
</dbReference>
<protein>
    <submittedName>
        <fullName evidence="5">WD40-repeat-containing domain protein</fullName>
    </submittedName>
</protein>
<dbReference type="InterPro" id="IPR036322">
    <property type="entry name" value="WD40_repeat_dom_sf"/>
</dbReference>
<organism evidence="5 6">
    <name type="scientific">Cercophora newfieldiana</name>
    <dbReference type="NCBI Taxonomy" id="92897"/>
    <lineage>
        <taxon>Eukaryota</taxon>
        <taxon>Fungi</taxon>
        <taxon>Dikarya</taxon>
        <taxon>Ascomycota</taxon>
        <taxon>Pezizomycotina</taxon>
        <taxon>Sordariomycetes</taxon>
        <taxon>Sordariomycetidae</taxon>
        <taxon>Sordariales</taxon>
        <taxon>Lasiosphaeriaceae</taxon>
        <taxon>Cercophora</taxon>
    </lineage>
</organism>
<dbReference type="InterPro" id="IPR019775">
    <property type="entry name" value="WD40_repeat_CS"/>
</dbReference>
<sequence>MQSSDPRYFFETDADQLKRERRATKANNKYGSPIQLKSKILAATHDPLSPTTSILVAESAGSVRRVTLSPPTSTQTYRGPSTPLACLTTGGPHGTTLFAGAWDKTIWSWDLRTRAPGPQYTGHSDFVKAVVCARIGTTHLLISGGADKKIIVWDVATGAKLHTLVDPVVNMMAVQDLVVDHSLQSETEIVVISASSDPHIRRWKVRLDGWEQVVEDAPDAPGAERRTILEHETTVYKLVLDGEGEEVDLWSSSGDGTAKCLARMRGWKADETLEHGDHVRAVAVTERWVVTAGRDEDVKFWDRAEGRLYCALQGHFDEVTELLVVGDKVVSVSIDGTVRSWPTDKAGLDAAVEEQKPKLVEEEEEEVETGPGGKLSADEEAELAALMEEDD</sequence>
<proteinExistence type="predicted"/>
<dbReference type="PANTHER" id="PTHR19848:SF8">
    <property type="entry name" value="F-BOX AND WD REPEAT DOMAIN CONTAINING 7"/>
    <property type="match status" value="1"/>
</dbReference>
<name>A0AA40CW59_9PEZI</name>
<evidence type="ECO:0000256" key="1">
    <source>
        <dbReference type="ARBA" id="ARBA00022574"/>
    </source>
</evidence>
<dbReference type="EMBL" id="JAULSV010000002">
    <property type="protein sequence ID" value="KAK0651409.1"/>
    <property type="molecule type" value="Genomic_DNA"/>
</dbReference>
<comment type="caution">
    <text evidence="5">The sequence shown here is derived from an EMBL/GenBank/DDBJ whole genome shotgun (WGS) entry which is preliminary data.</text>
</comment>
<gene>
    <name evidence="5" type="ORF">B0T16DRAFT_426264</name>
</gene>
<dbReference type="Pfam" id="PF00400">
    <property type="entry name" value="WD40"/>
    <property type="match status" value="3"/>
</dbReference>
<evidence type="ECO:0000256" key="3">
    <source>
        <dbReference type="PROSITE-ProRule" id="PRU00221"/>
    </source>
</evidence>
<evidence type="ECO:0000256" key="4">
    <source>
        <dbReference type="SAM" id="MobiDB-lite"/>
    </source>
</evidence>
<accession>A0AA40CW59</accession>
<feature type="repeat" description="WD" evidence="3">
    <location>
        <begin position="272"/>
        <end position="302"/>
    </location>
</feature>
<dbReference type="InterPro" id="IPR015943">
    <property type="entry name" value="WD40/YVTN_repeat-like_dom_sf"/>
</dbReference>
<dbReference type="InterPro" id="IPR001680">
    <property type="entry name" value="WD40_rpt"/>
</dbReference>